<gene>
    <name evidence="2" type="ORF">TWF694_005294</name>
</gene>
<dbReference type="AlphaFoldDB" id="A0AAV9WSR3"/>
<sequence length="234" mass="26092">MYRTSWPDQKFVVRYARGFGCEGDIRCEIRQCVRQRDCGTGQKFSSGDVKKRATSGKQRPTPQGTGIDPSLGWWEKKWERLKMEFRVDNFVSKADKKLLAKVGEGLSPKANLEKLEKLINAPSTTAKAGMEFYYSSGLCNLIGKCRELPVDADMVRARNQLIEDLKNGPPSCLEGQTTPDDPLGLRSCQPPPKMEWDTCYINESGFVCCNAANRQGKVCIVEAEPAVAAKQAYP</sequence>
<dbReference type="Proteomes" id="UP001365542">
    <property type="component" value="Unassembled WGS sequence"/>
</dbReference>
<dbReference type="EMBL" id="JAVHJO010000017">
    <property type="protein sequence ID" value="KAK6525148.1"/>
    <property type="molecule type" value="Genomic_DNA"/>
</dbReference>
<proteinExistence type="predicted"/>
<feature type="region of interest" description="Disordered" evidence="1">
    <location>
        <begin position="39"/>
        <end position="68"/>
    </location>
</feature>
<reference evidence="2 3" key="1">
    <citation type="submission" date="2019-10" db="EMBL/GenBank/DDBJ databases">
        <authorList>
            <person name="Palmer J.M."/>
        </authorList>
    </citation>
    <scope>NUCLEOTIDE SEQUENCE [LARGE SCALE GENOMIC DNA]</scope>
    <source>
        <strain evidence="2 3">TWF694</strain>
    </source>
</reference>
<protein>
    <submittedName>
        <fullName evidence="2">Uncharacterized protein</fullName>
    </submittedName>
</protein>
<evidence type="ECO:0000313" key="3">
    <source>
        <dbReference type="Proteomes" id="UP001365542"/>
    </source>
</evidence>
<evidence type="ECO:0000313" key="2">
    <source>
        <dbReference type="EMBL" id="KAK6525148.1"/>
    </source>
</evidence>
<feature type="compositionally biased region" description="Polar residues" evidence="1">
    <location>
        <begin position="55"/>
        <end position="64"/>
    </location>
</feature>
<organism evidence="2 3">
    <name type="scientific">Orbilia ellipsospora</name>
    <dbReference type="NCBI Taxonomy" id="2528407"/>
    <lineage>
        <taxon>Eukaryota</taxon>
        <taxon>Fungi</taxon>
        <taxon>Dikarya</taxon>
        <taxon>Ascomycota</taxon>
        <taxon>Pezizomycotina</taxon>
        <taxon>Orbiliomycetes</taxon>
        <taxon>Orbiliales</taxon>
        <taxon>Orbiliaceae</taxon>
        <taxon>Orbilia</taxon>
    </lineage>
</organism>
<evidence type="ECO:0000256" key="1">
    <source>
        <dbReference type="SAM" id="MobiDB-lite"/>
    </source>
</evidence>
<comment type="caution">
    <text evidence="2">The sequence shown here is derived from an EMBL/GenBank/DDBJ whole genome shotgun (WGS) entry which is preliminary data.</text>
</comment>
<name>A0AAV9WSR3_9PEZI</name>
<keyword evidence="3" id="KW-1185">Reference proteome</keyword>
<accession>A0AAV9WSR3</accession>